<feature type="compositionally biased region" description="Polar residues" evidence="1">
    <location>
        <begin position="195"/>
        <end position="215"/>
    </location>
</feature>
<feature type="region of interest" description="Disordered" evidence="1">
    <location>
        <begin position="250"/>
        <end position="274"/>
    </location>
</feature>
<dbReference type="EMBL" id="BHVY01000003">
    <property type="protein sequence ID" value="GIJ84974.1"/>
    <property type="molecule type" value="Genomic_DNA"/>
</dbReference>
<dbReference type="Proteomes" id="UP001043456">
    <property type="component" value="Unassembled WGS sequence"/>
</dbReference>
<reference evidence="2 3" key="1">
    <citation type="submission" date="2018-10" db="EMBL/GenBank/DDBJ databases">
        <title>Pan-genome distribution and transcriptional activeness of fungal secondary metabolism genes in Aspergillus section Fumigati.</title>
        <authorList>
            <person name="Takahashi H."/>
            <person name="Umemura M."/>
            <person name="Ninomiya A."/>
            <person name="Kusuya Y."/>
            <person name="Urayama S."/>
            <person name="Shimizu M."/>
            <person name="Watanabe A."/>
            <person name="Kamei K."/>
            <person name="Yaguchi T."/>
            <person name="Hagiwara D."/>
        </authorList>
    </citation>
    <scope>NUCLEOTIDE SEQUENCE [LARGE SCALE GENOMIC DNA]</scope>
    <source>
        <strain evidence="2 3">IFM 55266</strain>
    </source>
</reference>
<sequence length="331" mass="36388">MSQLSGNLSPGCLQSDAGRTIGFDLQPLPDGLEPPTSIEPAVTAISVYLDKYLWVLTRNGSISFNRGESPFSTQLCERLSRLFTIPKPHVLEGPVISWVQVVVFAGPSPQHLNQSEPLRVGDCTIQLSEEDRESLVSGRPWRFLDPWPDERDCQRELALVNEDLKGLRRVKDILSKAVESLDHVERELSFRGDLLSQTPNAQPQPSAFESRTSSDISAIEHIAARRVEPSVRKDASADESIGQEYNVEAATGSLNNPPHEPRNSSKPNGSGHLNLAAEEDDIGVSQLSACEVSDCDCFESQATKDLAQHDSRDKLLSTPTPISPFIQKLVE</sequence>
<feature type="region of interest" description="Disordered" evidence="1">
    <location>
        <begin position="308"/>
        <end position="331"/>
    </location>
</feature>
<dbReference type="AlphaFoldDB" id="A0A9P3BBK4"/>
<name>A0A9P3BBK4_9EURO</name>
<evidence type="ECO:0000256" key="1">
    <source>
        <dbReference type="SAM" id="MobiDB-lite"/>
    </source>
</evidence>
<dbReference type="OrthoDB" id="4360491at2759"/>
<comment type="caution">
    <text evidence="2">The sequence shown here is derived from an EMBL/GenBank/DDBJ whole genome shotgun (WGS) entry which is preliminary data.</text>
</comment>
<proteinExistence type="predicted"/>
<protein>
    <submittedName>
        <fullName evidence="2">Uncharacterized protein</fullName>
    </submittedName>
</protein>
<feature type="region of interest" description="Disordered" evidence="1">
    <location>
        <begin position="194"/>
        <end position="215"/>
    </location>
</feature>
<dbReference type="RefSeq" id="XP_043155721.1">
    <property type="nucleotide sequence ID" value="XM_043299786.1"/>
</dbReference>
<evidence type="ECO:0000313" key="2">
    <source>
        <dbReference type="EMBL" id="GIJ84974.1"/>
    </source>
</evidence>
<dbReference type="GeneID" id="67002441"/>
<organism evidence="2 3">
    <name type="scientific">Aspergillus pseudoviridinutans</name>
    <dbReference type="NCBI Taxonomy" id="1517512"/>
    <lineage>
        <taxon>Eukaryota</taxon>
        <taxon>Fungi</taxon>
        <taxon>Dikarya</taxon>
        <taxon>Ascomycota</taxon>
        <taxon>Pezizomycotina</taxon>
        <taxon>Eurotiomycetes</taxon>
        <taxon>Eurotiomycetidae</taxon>
        <taxon>Eurotiales</taxon>
        <taxon>Aspergillaceae</taxon>
        <taxon>Aspergillus</taxon>
        <taxon>Aspergillus subgen. Fumigati</taxon>
    </lineage>
</organism>
<gene>
    <name evidence="2" type="ORF">Asppvi_003829</name>
</gene>
<keyword evidence="3" id="KW-1185">Reference proteome</keyword>
<evidence type="ECO:0000313" key="3">
    <source>
        <dbReference type="Proteomes" id="UP001043456"/>
    </source>
</evidence>
<accession>A0A9P3BBK4</accession>